<evidence type="ECO:0000256" key="3">
    <source>
        <dbReference type="SAM" id="SignalP"/>
    </source>
</evidence>
<name>A0A844G153_9BACT</name>
<dbReference type="GO" id="GO:0009306">
    <property type="term" value="P:protein secretion"/>
    <property type="evidence" value="ECO:0007669"/>
    <property type="project" value="InterPro"/>
</dbReference>
<evidence type="ECO:0000313" key="6">
    <source>
        <dbReference type="Proteomes" id="UP000435649"/>
    </source>
</evidence>
<dbReference type="EMBL" id="VUNS01000003">
    <property type="protein sequence ID" value="MST96249.1"/>
    <property type="molecule type" value="Genomic_DNA"/>
</dbReference>
<evidence type="ECO:0000259" key="4">
    <source>
        <dbReference type="Pfam" id="PF00263"/>
    </source>
</evidence>
<organism evidence="5 6">
    <name type="scientific">Victivallis lenta</name>
    <dbReference type="NCBI Taxonomy" id="2606640"/>
    <lineage>
        <taxon>Bacteria</taxon>
        <taxon>Pseudomonadati</taxon>
        <taxon>Lentisphaerota</taxon>
        <taxon>Lentisphaeria</taxon>
        <taxon>Victivallales</taxon>
        <taxon>Victivallaceae</taxon>
        <taxon>Victivallis</taxon>
    </lineage>
</organism>
<accession>A0A844G153</accession>
<reference evidence="5 6" key="1">
    <citation type="submission" date="2019-08" db="EMBL/GenBank/DDBJ databases">
        <title>In-depth cultivation of the pig gut microbiome towards novel bacterial diversity and tailored functional studies.</title>
        <authorList>
            <person name="Wylensek D."/>
            <person name="Hitch T.C.A."/>
            <person name="Clavel T."/>
        </authorList>
    </citation>
    <scope>NUCLEOTIDE SEQUENCE [LARGE SCALE GENOMIC DNA]</scope>
    <source>
        <strain evidence="5 6">BBE-744-WT-12</strain>
    </source>
</reference>
<keyword evidence="3" id="KW-0732">Signal</keyword>
<proteinExistence type="inferred from homology"/>
<comment type="caution">
    <text evidence="5">The sequence shown here is derived from an EMBL/GenBank/DDBJ whole genome shotgun (WGS) entry which is preliminary data.</text>
</comment>
<evidence type="ECO:0000256" key="1">
    <source>
        <dbReference type="RuleBase" id="RU004003"/>
    </source>
</evidence>
<feature type="signal peptide" evidence="3">
    <location>
        <begin position="1"/>
        <end position="31"/>
    </location>
</feature>
<dbReference type="AlphaFoldDB" id="A0A844G153"/>
<dbReference type="InterPro" id="IPR004846">
    <property type="entry name" value="T2SS/T3SS_dom"/>
</dbReference>
<gene>
    <name evidence="5" type="ORF">FYJ85_04205</name>
</gene>
<sequence length="867" mass="96723">MEISNRKLFSRGMVAIGFAVAVSGIPGDAFAADQPETAAVVATAQKEDNELSEREKALRRQKFAEQDARIEAARKMDFENGKKEFQAVIAELADPAHNYGTLGKERHRLFLRELESRKLEQGQELLKKAKVAAAEERYPNAIQLASEANEVSKPEKAADGSQADSPLVIEVEEFIDYCRTRQQAADIRTETDVNTTYPQYENNMAKIKRLLQEARVFYKAGRYEDAIGKVEEVYLIDPFQRDAIQLLNDIYKQVYTAGLKRRKADVEGILASSMWQWVEPVFPVSIQSNVPTADRKNPAGHGTLAKMERIVFPRIEFDDMNVKSVLSYLNDRSKLYDPDKEGVSITAGFDTATAERLGRVTMSLSRIPMSEVIRYVCQDTGLKYRVDPSGVIVGPNVDEMQIQYFQVRGDLISSITGDDSAESAAGVAAYGGGMPPMPEQQPAGLGGGGARGGEGGEASKTFLDRSSTRKTSVTAMALMRYFEDRGVPFGEGSSISYDKRASKLIVRNTIENLRRLDELLRQLDGIQTPLVMVEIKAIEIAETDMQELGFDWTMDVVSRNMEYNSLTGNLELASGANKGWAFGQGSSRLPNTRGGTSEDSLWNVNTKVVNNLNIFPAIFGKQSIFGSDVPFNLYLTVNALSQNMRTETLAAPKVMTTSGNKASVQMGKSYWFPTEWETYEIDDDDNGVTIKIPTPTFEEYDDIGINFDVTPVVNPDNYTITLDVNPVIKNFLGKDEYPLYVVGQITRYVPVQNPQGVITGRELEIYNYEMMFNVWMPIISSRQLRVNVTVYDGETIVLGGMIDSSTNKRTDKWPILGDLPFIGRFFSTQAEDAVRNNLLLFVTTRLVNNDGIPIRRNQRNGAPDFQR</sequence>
<comment type="similarity">
    <text evidence="1">Belongs to the bacterial secretin family.</text>
</comment>
<protein>
    <recommendedName>
        <fullName evidence="4">Type II/III secretion system secretin-like domain-containing protein</fullName>
    </recommendedName>
</protein>
<dbReference type="RefSeq" id="WP_106053947.1">
    <property type="nucleotide sequence ID" value="NZ_CALXOB010000006.1"/>
</dbReference>
<feature type="region of interest" description="Disordered" evidence="2">
    <location>
        <begin position="439"/>
        <end position="465"/>
    </location>
</feature>
<evidence type="ECO:0000313" key="5">
    <source>
        <dbReference type="EMBL" id="MST96249.1"/>
    </source>
</evidence>
<dbReference type="PANTHER" id="PTHR30604:SF1">
    <property type="entry name" value="DNA UTILIZATION PROTEIN HOFQ"/>
    <property type="match status" value="1"/>
</dbReference>
<keyword evidence="6" id="KW-1185">Reference proteome</keyword>
<feature type="domain" description="Type II/III secretion system secretin-like" evidence="4">
    <location>
        <begin position="639"/>
        <end position="847"/>
    </location>
</feature>
<dbReference type="PANTHER" id="PTHR30604">
    <property type="entry name" value="PROTEIN TRANSPORT PROTEIN HOFQ"/>
    <property type="match status" value="1"/>
</dbReference>
<evidence type="ECO:0000256" key="2">
    <source>
        <dbReference type="SAM" id="MobiDB-lite"/>
    </source>
</evidence>
<dbReference type="Pfam" id="PF00263">
    <property type="entry name" value="Secretin"/>
    <property type="match status" value="1"/>
</dbReference>
<feature type="compositionally biased region" description="Gly residues" evidence="2">
    <location>
        <begin position="444"/>
        <end position="456"/>
    </location>
</feature>
<feature type="chain" id="PRO_5032508600" description="Type II/III secretion system secretin-like domain-containing protein" evidence="3">
    <location>
        <begin position="32"/>
        <end position="867"/>
    </location>
</feature>
<dbReference type="Proteomes" id="UP000435649">
    <property type="component" value="Unassembled WGS sequence"/>
</dbReference>
<dbReference type="InterPro" id="IPR051808">
    <property type="entry name" value="Type_IV_pilus_biogenesis"/>
</dbReference>